<comment type="caution">
    <text evidence="5">The sequence shown here is derived from an EMBL/GenBank/DDBJ whole genome shotgun (WGS) entry which is preliminary data.</text>
</comment>
<accession>A0ABU5JSK5</accession>
<keyword evidence="3" id="KW-0788">Thiol protease</keyword>
<dbReference type="Gene3D" id="2.40.260.10">
    <property type="entry name" value="Sortase"/>
    <property type="match status" value="1"/>
</dbReference>
<keyword evidence="4" id="KW-0472">Membrane</keyword>
<keyword evidence="4" id="KW-0812">Transmembrane</keyword>
<keyword evidence="2" id="KW-0378">Hydrolase</keyword>
<organism evidence="5 6">
    <name type="scientific">Bacillus bingmayongensis</name>
    <dbReference type="NCBI Taxonomy" id="1150157"/>
    <lineage>
        <taxon>Bacteria</taxon>
        <taxon>Bacillati</taxon>
        <taxon>Bacillota</taxon>
        <taxon>Bacilli</taxon>
        <taxon>Bacillales</taxon>
        <taxon>Bacillaceae</taxon>
        <taxon>Bacillus</taxon>
    </lineage>
</organism>
<evidence type="ECO:0000313" key="6">
    <source>
        <dbReference type="Proteomes" id="UP001291930"/>
    </source>
</evidence>
<dbReference type="InterPro" id="IPR042007">
    <property type="entry name" value="Sortase_A"/>
</dbReference>
<dbReference type="EMBL" id="JAXOVW010000006">
    <property type="protein sequence ID" value="MDZ5606388.1"/>
    <property type="molecule type" value="Genomic_DNA"/>
</dbReference>
<proteinExistence type="predicted"/>
<evidence type="ECO:0000256" key="1">
    <source>
        <dbReference type="ARBA" id="ARBA00022670"/>
    </source>
</evidence>
<sequence length="258" mass="29377">MYWKLGIISCFLIGYFFLTYPFLKNTLIHYKVAQQQGKEQINFQPSKVNQADFQYDMIQPPSLTDVLLASNPTGEAVGEIISDHIGLHLPIFAGANQSNLLAGAATVSPYQKIGQGNYVLLGHHMKDESLLFSPIMQLKKGNIVYLRDENKVYQYQIEETEIVHESKVSVMKDKGDHRLTLITCDKATATNQRFIATGFLVKSESVKKQHESIVKYYENVKENLNQQAGTQSYWYMLILAVYVLLFVVISAVLWKIMK</sequence>
<dbReference type="SUPFAM" id="SSF63817">
    <property type="entry name" value="Sortase"/>
    <property type="match status" value="1"/>
</dbReference>
<evidence type="ECO:0000256" key="4">
    <source>
        <dbReference type="SAM" id="Phobius"/>
    </source>
</evidence>
<evidence type="ECO:0000256" key="3">
    <source>
        <dbReference type="ARBA" id="ARBA00022807"/>
    </source>
</evidence>
<feature type="transmembrane region" description="Helical" evidence="4">
    <location>
        <begin position="233"/>
        <end position="254"/>
    </location>
</feature>
<reference evidence="6" key="1">
    <citation type="submission" date="2023-11" db="EMBL/GenBank/DDBJ databases">
        <title>Genome Sequence of Bacillus pseudomycoides stain BUPM19.</title>
        <authorList>
            <person name="Farhat A."/>
        </authorList>
    </citation>
    <scope>NUCLEOTIDE SEQUENCE [LARGE SCALE GENOMIC DNA]</scope>
    <source>
        <strain evidence="6">BUPM19</strain>
    </source>
</reference>
<keyword evidence="6" id="KW-1185">Reference proteome</keyword>
<dbReference type="InterPro" id="IPR005754">
    <property type="entry name" value="Sortase"/>
</dbReference>
<gene>
    <name evidence="5" type="ORF">U2I54_04525</name>
</gene>
<dbReference type="InterPro" id="IPR023365">
    <property type="entry name" value="Sortase_dom-sf"/>
</dbReference>
<protein>
    <submittedName>
        <fullName evidence="5">Class A sortase</fullName>
    </submittedName>
</protein>
<dbReference type="CDD" id="cd06165">
    <property type="entry name" value="Sortase_A"/>
    <property type="match status" value="1"/>
</dbReference>
<name>A0ABU5JSK5_9BACI</name>
<evidence type="ECO:0000313" key="5">
    <source>
        <dbReference type="EMBL" id="MDZ5606388.1"/>
    </source>
</evidence>
<feature type="transmembrane region" description="Helical" evidence="4">
    <location>
        <begin position="5"/>
        <end position="23"/>
    </location>
</feature>
<dbReference type="Pfam" id="PF04203">
    <property type="entry name" value="Sortase"/>
    <property type="match status" value="1"/>
</dbReference>
<dbReference type="RefSeq" id="WP_374216945.1">
    <property type="nucleotide sequence ID" value="NZ_JAXOVW010000006.1"/>
</dbReference>
<evidence type="ECO:0000256" key="2">
    <source>
        <dbReference type="ARBA" id="ARBA00022801"/>
    </source>
</evidence>
<keyword evidence="1" id="KW-0645">Protease</keyword>
<keyword evidence="4" id="KW-1133">Transmembrane helix</keyword>
<dbReference type="NCBIfam" id="TIGR01076">
    <property type="entry name" value="sortase_fam"/>
    <property type="match status" value="1"/>
</dbReference>
<dbReference type="Proteomes" id="UP001291930">
    <property type="component" value="Unassembled WGS sequence"/>
</dbReference>